<evidence type="ECO:0000259" key="5">
    <source>
        <dbReference type="PROSITE" id="PS01124"/>
    </source>
</evidence>
<dbReference type="Proteomes" id="UP001320831">
    <property type="component" value="Unassembled WGS sequence"/>
</dbReference>
<dbReference type="InterPro" id="IPR011051">
    <property type="entry name" value="RmlC_Cupin_sf"/>
</dbReference>
<dbReference type="PROSITE" id="PS01124">
    <property type="entry name" value="HTH_ARAC_FAMILY_2"/>
    <property type="match status" value="1"/>
</dbReference>
<keyword evidence="1" id="KW-0805">Transcription regulation</keyword>
<comment type="caution">
    <text evidence="6">The sequence shown here is derived from an EMBL/GenBank/DDBJ whole genome shotgun (WGS) entry which is preliminary data.</text>
</comment>
<dbReference type="SUPFAM" id="SSF51182">
    <property type="entry name" value="RmlC-like cupins"/>
    <property type="match status" value="1"/>
</dbReference>
<reference evidence="6 7" key="1">
    <citation type="submission" date="2022-09" db="EMBL/GenBank/DDBJ databases">
        <title>Chelativorans salina sp. nov., a novel slightly halophilic bacterium isolated from a saline lake sediment enrichment.</title>
        <authorList>
            <person name="Gao L."/>
            <person name="Fang B.-Z."/>
            <person name="Li W.-J."/>
        </authorList>
    </citation>
    <scope>NUCLEOTIDE SEQUENCE [LARGE SCALE GENOMIC DNA]</scope>
    <source>
        <strain evidence="6 7">EGI FJ00035</strain>
    </source>
</reference>
<proteinExistence type="predicted"/>
<dbReference type="SMART" id="SM00342">
    <property type="entry name" value="HTH_ARAC"/>
    <property type="match status" value="1"/>
</dbReference>
<keyword evidence="7" id="KW-1185">Reference proteome</keyword>
<evidence type="ECO:0000256" key="2">
    <source>
        <dbReference type="ARBA" id="ARBA00023125"/>
    </source>
</evidence>
<dbReference type="EMBL" id="JAOCZP010000001">
    <property type="protein sequence ID" value="MCT7373640.1"/>
    <property type="molecule type" value="Genomic_DNA"/>
</dbReference>
<dbReference type="PROSITE" id="PS00041">
    <property type="entry name" value="HTH_ARAC_FAMILY_1"/>
    <property type="match status" value="1"/>
</dbReference>
<dbReference type="InterPro" id="IPR009057">
    <property type="entry name" value="Homeodomain-like_sf"/>
</dbReference>
<keyword evidence="3" id="KW-0804">Transcription</keyword>
<feature type="domain" description="HTH araC/xylS-type" evidence="5">
    <location>
        <begin position="207"/>
        <end position="305"/>
    </location>
</feature>
<dbReference type="Gene3D" id="1.10.10.60">
    <property type="entry name" value="Homeodomain-like"/>
    <property type="match status" value="1"/>
</dbReference>
<organism evidence="6 7">
    <name type="scientific">Chelativorans salis</name>
    <dbReference type="NCBI Taxonomy" id="2978478"/>
    <lineage>
        <taxon>Bacteria</taxon>
        <taxon>Pseudomonadati</taxon>
        <taxon>Pseudomonadota</taxon>
        <taxon>Alphaproteobacteria</taxon>
        <taxon>Hyphomicrobiales</taxon>
        <taxon>Phyllobacteriaceae</taxon>
        <taxon>Chelativorans</taxon>
    </lineage>
</organism>
<protein>
    <submittedName>
        <fullName evidence="6">Helix-turn-helix domain-containing protein</fullName>
    </submittedName>
</protein>
<dbReference type="Pfam" id="PF12833">
    <property type="entry name" value="HTH_18"/>
    <property type="match status" value="1"/>
</dbReference>
<dbReference type="SUPFAM" id="SSF46689">
    <property type="entry name" value="Homeodomain-like"/>
    <property type="match status" value="1"/>
</dbReference>
<accession>A0ABT2LGL4</accession>
<evidence type="ECO:0000256" key="3">
    <source>
        <dbReference type="ARBA" id="ARBA00023163"/>
    </source>
</evidence>
<evidence type="ECO:0000313" key="7">
    <source>
        <dbReference type="Proteomes" id="UP001320831"/>
    </source>
</evidence>
<gene>
    <name evidence="6" type="ORF">N5A92_01075</name>
</gene>
<dbReference type="RefSeq" id="WP_260899967.1">
    <property type="nucleotide sequence ID" value="NZ_JAOCZP010000001.1"/>
</dbReference>
<dbReference type="InterPro" id="IPR050204">
    <property type="entry name" value="AraC_XylS_family_regulators"/>
</dbReference>
<sequence length="329" mass="37775">MSDVIERRETRKEKAKAPKPVPRPDRRFYATTKAFGRFGIRWFDPQLMPTEHWHGHIEFNWLTEGGMGYLFDGRAVEIPAQRLVMFWAGIPHQTVRIDRGRSGEARQCNIYLPLDTFLYMPNLGRLNETMIGGGVIGLPGDAVDNALLERWYQDYRSGDAERADILKSEIANMLRRTTLVGWEELLPPWIETLEPVVRTASPLRYVVAMVRYIHENLAEPISSRDVARVVGLHPNYALNLFTRVMRIPVRRFVIRMRLIRARALLFEGNLSIANAAFQSGFTSLSQFYTHFRAAYGMTPLEMRRNLVASGKLPGKPVKDAWTDCQRDAV</sequence>
<dbReference type="PANTHER" id="PTHR46796">
    <property type="entry name" value="HTH-TYPE TRANSCRIPTIONAL ACTIVATOR RHAS-RELATED"/>
    <property type="match status" value="1"/>
</dbReference>
<feature type="region of interest" description="Disordered" evidence="4">
    <location>
        <begin position="1"/>
        <end position="23"/>
    </location>
</feature>
<evidence type="ECO:0000256" key="4">
    <source>
        <dbReference type="SAM" id="MobiDB-lite"/>
    </source>
</evidence>
<dbReference type="InterPro" id="IPR018060">
    <property type="entry name" value="HTH_AraC"/>
</dbReference>
<name>A0ABT2LGL4_9HYPH</name>
<evidence type="ECO:0000256" key="1">
    <source>
        <dbReference type="ARBA" id="ARBA00023015"/>
    </source>
</evidence>
<keyword evidence="2" id="KW-0238">DNA-binding</keyword>
<dbReference type="InterPro" id="IPR018062">
    <property type="entry name" value="HTH_AraC-typ_CS"/>
</dbReference>
<evidence type="ECO:0000313" key="6">
    <source>
        <dbReference type="EMBL" id="MCT7373640.1"/>
    </source>
</evidence>